<dbReference type="InterPro" id="IPR036412">
    <property type="entry name" value="HAD-like_sf"/>
</dbReference>
<dbReference type="AlphaFoldDB" id="A0A5D3WM92"/>
<dbReference type="Gene3D" id="3.40.50.1000">
    <property type="entry name" value="HAD superfamily/HAD-like"/>
    <property type="match status" value="1"/>
</dbReference>
<evidence type="ECO:0000313" key="3">
    <source>
        <dbReference type="EMBL" id="TYO99613.1"/>
    </source>
</evidence>
<dbReference type="RefSeq" id="WP_148894876.1">
    <property type="nucleotide sequence ID" value="NZ_VNIB01000002.1"/>
</dbReference>
<dbReference type="Proteomes" id="UP000324159">
    <property type="component" value="Unassembled WGS sequence"/>
</dbReference>
<dbReference type="SFLD" id="SFLDG01129">
    <property type="entry name" value="C1.5:_HAD__Beta-PGM__Phosphata"/>
    <property type="match status" value="1"/>
</dbReference>
<dbReference type="Pfam" id="PF00702">
    <property type="entry name" value="Hydrolase"/>
    <property type="match status" value="1"/>
</dbReference>
<dbReference type="PANTHER" id="PTHR43316">
    <property type="entry name" value="HYDROLASE, HALOACID DELAHOGENASE-RELATED"/>
    <property type="match status" value="1"/>
</dbReference>
<dbReference type="SFLD" id="SFLDS00003">
    <property type="entry name" value="Haloacid_Dehalogenase"/>
    <property type="match status" value="1"/>
</dbReference>
<dbReference type="PANTHER" id="PTHR43316:SF3">
    <property type="entry name" value="HALOACID DEHALOGENASE, TYPE II (AFU_ORTHOLOGUE AFUA_2G07750)-RELATED"/>
    <property type="match status" value="1"/>
</dbReference>
<dbReference type="PRINTS" id="PR00413">
    <property type="entry name" value="HADHALOGNASE"/>
</dbReference>
<dbReference type="Gene3D" id="1.10.150.240">
    <property type="entry name" value="Putative phosphatase, domain 2"/>
    <property type="match status" value="1"/>
</dbReference>
<name>A0A5D3WM92_9BACT</name>
<proteinExistence type="inferred from homology"/>
<evidence type="ECO:0000256" key="1">
    <source>
        <dbReference type="ARBA" id="ARBA00008106"/>
    </source>
</evidence>
<dbReference type="InterPro" id="IPR023214">
    <property type="entry name" value="HAD_sf"/>
</dbReference>
<organism evidence="3 4">
    <name type="scientific">Geothermobacter ehrlichii</name>
    <dbReference type="NCBI Taxonomy" id="213224"/>
    <lineage>
        <taxon>Bacteria</taxon>
        <taxon>Pseudomonadati</taxon>
        <taxon>Thermodesulfobacteriota</taxon>
        <taxon>Desulfuromonadia</taxon>
        <taxon>Desulfuromonadales</taxon>
        <taxon>Geothermobacteraceae</taxon>
        <taxon>Geothermobacter</taxon>
    </lineage>
</organism>
<dbReference type="SUPFAM" id="SSF56784">
    <property type="entry name" value="HAD-like"/>
    <property type="match status" value="1"/>
</dbReference>
<gene>
    <name evidence="3" type="ORF">EDC39_102136</name>
</gene>
<dbReference type="CDD" id="cd02588">
    <property type="entry name" value="HAD_L2-DEX"/>
    <property type="match status" value="1"/>
</dbReference>
<dbReference type="GO" id="GO:0019120">
    <property type="term" value="F:hydrolase activity, acting on acid halide bonds, in C-halide compounds"/>
    <property type="evidence" value="ECO:0007669"/>
    <property type="project" value="InterPro"/>
</dbReference>
<dbReference type="InterPro" id="IPR051540">
    <property type="entry name" value="S-2-haloacid_dehalogenase"/>
</dbReference>
<dbReference type="InterPro" id="IPR006439">
    <property type="entry name" value="HAD-SF_hydro_IA"/>
</dbReference>
<sequence>MPTVFAFDVYGTLIDTAGVVALLERMLPARARAFSDLWRSKQLEYSFRRGLMQNYRDFSVCTAQALDYTCAALGVELSSVQKAELLAAYRRLPAFADVEKALELLRQKSCRLFAFSNGKPDDLESLLQQAGIREYFEEIVSCDEIRSFKPNPAVYAHFLRRAGAAGDTAWMVSGNPFDVLGALSAGMRAAWIRRNPDAVFDPWELSPTATLSSLEGLVDLAVD</sequence>
<dbReference type="OrthoDB" id="264363at2"/>
<comment type="caution">
    <text evidence="3">The sequence shown here is derived from an EMBL/GenBank/DDBJ whole genome shotgun (WGS) entry which is preliminary data.</text>
</comment>
<dbReference type="InterPro" id="IPR023198">
    <property type="entry name" value="PGP-like_dom2"/>
</dbReference>
<keyword evidence="2" id="KW-0378">Hydrolase</keyword>
<dbReference type="EMBL" id="VNIB01000002">
    <property type="protein sequence ID" value="TYO99613.1"/>
    <property type="molecule type" value="Genomic_DNA"/>
</dbReference>
<reference evidence="3 4" key="1">
    <citation type="submission" date="2019-07" db="EMBL/GenBank/DDBJ databases">
        <title>Genomic Encyclopedia of Type Strains, Phase IV (KMG-IV): sequencing the most valuable type-strain genomes for metagenomic binning, comparative biology and taxonomic classification.</title>
        <authorList>
            <person name="Goeker M."/>
        </authorList>
    </citation>
    <scope>NUCLEOTIDE SEQUENCE [LARGE SCALE GENOMIC DNA]</scope>
    <source>
        <strain evidence="3 4">SS015</strain>
    </source>
</reference>
<evidence type="ECO:0000313" key="4">
    <source>
        <dbReference type="Proteomes" id="UP000324159"/>
    </source>
</evidence>
<dbReference type="InterPro" id="IPR006328">
    <property type="entry name" value="2-HAD"/>
</dbReference>
<keyword evidence="4" id="KW-1185">Reference proteome</keyword>
<dbReference type="NCBIfam" id="TIGR01428">
    <property type="entry name" value="HAD_type_II"/>
    <property type="match status" value="1"/>
</dbReference>
<dbReference type="NCBIfam" id="TIGR01493">
    <property type="entry name" value="HAD-SF-IA-v2"/>
    <property type="match status" value="1"/>
</dbReference>
<comment type="similarity">
    <text evidence="1">Belongs to the HAD-like hydrolase superfamily. S-2-haloalkanoic acid dehalogenase family.</text>
</comment>
<evidence type="ECO:0000256" key="2">
    <source>
        <dbReference type="ARBA" id="ARBA00022801"/>
    </source>
</evidence>
<protein>
    <submittedName>
        <fullName evidence="3">2-haloacid dehalogenase</fullName>
    </submittedName>
</protein>
<accession>A0A5D3WM92</accession>